<dbReference type="Proteomes" id="UP000789366">
    <property type="component" value="Unassembled WGS sequence"/>
</dbReference>
<comment type="caution">
    <text evidence="1">The sequence shown here is derived from an EMBL/GenBank/DDBJ whole genome shotgun (WGS) entry which is preliminary data.</text>
</comment>
<keyword evidence="2" id="KW-1185">Reference proteome</keyword>
<protein>
    <submittedName>
        <fullName evidence="1">5750_t:CDS:1</fullName>
    </submittedName>
</protein>
<sequence length="229" mass="26696">MTFALSLKKFTTGFIISLNTINTAKMYARINGYGCLAAPKPPMYGYDVFFDLTNLVHKEVDNLEQQTYFISELENQKHYLKLQYCQYLKINYDSTVQHDTCINHCLPFAFEECNKIYSSECKECSQIFSLFRELYNALKHNQKYKKKGDKKLSKDVVEALKRFFILGQANSSNCYTTSDMHNGLLELVESKMINEENVSTQNTIENWINHYLQESKKEAAEQALLTYKQ</sequence>
<accession>A0ACA9K474</accession>
<name>A0ACA9K474_9GLOM</name>
<evidence type="ECO:0000313" key="2">
    <source>
        <dbReference type="Proteomes" id="UP000789366"/>
    </source>
</evidence>
<gene>
    <name evidence="1" type="ORF">SPELUC_LOCUS664</name>
</gene>
<proteinExistence type="predicted"/>
<dbReference type="EMBL" id="CAJVPW010000278">
    <property type="protein sequence ID" value="CAG8448659.1"/>
    <property type="molecule type" value="Genomic_DNA"/>
</dbReference>
<evidence type="ECO:0000313" key="1">
    <source>
        <dbReference type="EMBL" id="CAG8448659.1"/>
    </source>
</evidence>
<organism evidence="1 2">
    <name type="scientific">Cetraspora pellucida</name>
    <dbReference type="NCBI Taxonomy" id="1433469"/>
    <lineage>
        <taxon>Eukaryota</taxon>
        <taxon>Fungi</taxon>
        <taxon>Fungi incertae sedis</taxon>
        <taxon>Mucoromycota</taxon>
        <taxon>Glomeromycotina</taxon>
        <taxon>Glomeromycetes</taxon>
        <taxon>Diversisporales</taxon>
        <taxon>Gigasporaceae</taxon>
        <taxon>Cetraspora</taxon>
    </lineage>
</organism>
<reference evidence="1" key="1">
    <citation type="submission" date="2021-06" db="EMBL/GenBank/DDBJ databases">
        <authorList>
            <person name="Kallberg Y."/>
            <person name="Tangrot J."/>
            <person name="Rosling A."/>
        </authorList>
    </citation>
    <scope>NUCLEOTIDE SEQUENCE</scope>
    <source>
        <strain evidence="1">28 12/20/2015</strain>
    </source>
</reference>